<dbReference type="Proteomes" id="UP000217507">
    <property type="component" value="Chromosome"/>
</dbReference>
<dbReference type="InterPro" id="IPR002347">
    <property type="entry name" value="SDR_fam"/>
</dbReference>
<accession>A0A1Z4KKL2</accession>
<dbReference type="Gene3D" id="3.40.50.720">
    <property type="entry name" value="NAD(P)-binding Rossmann-like Domain"/>
    <property type="match status" value="1"/>
</dbReference>
<dbReference type="FunFam" id="3.40.50.720:FF:000084">
    <property type="entry name" value="Short-chain dehydrogenase reductase"/>
    <property type="match status" value="1"/>
</dbReference>
<dbReference type="GO" id="GO:0032787">
    <property type="term" value="P:monocarboxylic acid metabolic process"/>
    <property type="evidence" value="ECO:0007669"/>
    <property type="project" value="UniProtKB-ARBA"/>
</dbReference>
<dbReference type="CDD" id="cd05358">
    <property type="entry name" value="GlcDH_SDR_c"/>
    <property type="match status" value="1"/>
</dbReference>
<name>A0A1Z4KKL2_ANAVA</name>
<comment type="similarity">
    <text evidence="1">Belongs to the short-chain dehydrogenases/reductases (SDR) family.</text>
</comment>
<proteinExistence type="inferred from homology"/>
<dbReference type="PRINTS" id="PR00080">
    <property type="entry name" value="SDRFAMILY"/>
</dbReference>
<dbReference type="GO" id="GO:0016491">
    <property type="term" value="F:oxidoreductase activity"/>
    <property type="evidence" value="ECO:0007669"/>
    <property type="project" value="UniProtKB-KW"/>
</dbReference>
<evidence type="ECO:0000313" key="4">
    <source>
        <dbReference type="Proteomes" id="UP000217507"/>
    </source>
</evidence>
<dbReference type="PRINTS" id="PR00081">
    <property type="entry name" value="GDHRDH"/>
</dbReference>
<reference evidence="3 4" key="1">
    <citation type="submission" date="2017-06" db="EMBL/GenBank/DDBJ databases">
        <title>Genome sequencing of cyanobaciteial culture collection at National Institute for Environmental Studies (NIES).</title>
        <authorList>
            <person name="Hirose Y."/>
            <person name="Shimura Y."/>
            <person name="Fujisawa T."/>
            <person name="Nakamura Y."/>
            <person name="Kawachi M."/>
        </authorList>
    </citation>
    <scope>NUCLEOTIDE SEQUENCE [LARGE SCALE GENOMIC DNA]</scope>
    <source>
        <strain evidence="3 4">NIES-23</strain>
    </source>
</reference>
<dbReference type="NCBIfam" id="NF005559">
    <property type="entry name" value="PRK07231.1"/>
    <property type="match status" value="1"/>
</dbReference>
<dbReference type="PANTHER" id="PTHR42879:SF2">
    <property type="entry name" value="3-OXOACYL-[ACYL-CARRIER-PROTEIN] REDUCTASE FABG"/>
    <property type="match status" value="1"/>
</dbReference>
<dbReference type="EMBL" id="AP018216">
    <property type="protein sequence ID" value="BAY69463.1"/>
    <property type="molecule type" value="Genomic_DNA"/>
</dbReference>
<evidence type="ECO:0000256" key="2">
    <source>
        <dbReference type="ARBA" id="ARBA00023002"/>
    </source>
</evidence>
<evidence type="ECO:0000256" key="1">
    <source>
        <dbReference type="ARBA" id="ARBA00006484"/>
    </source>
</evidence>
<protein>
    <submittedName>
        <fullName evidence="3">Glucose 1-dehydrogenase</fullName>
    </submittedName>
</protein>
<dbReference type="InterPro" id="IPR050259">
    <property type="entry name" value="SDR"/>
</dbReference>
<dbReference type="InterPro" id="IPR020904">
    <property type="entry name" value="Sc_DH/Rdtase_CS"/>
</dbReference>
<keyword evidence="2" id="KW-0560">Oxidoreductase</keyword>
<dbReference type="Pfam" id="PF13561">
    <property type="entry name" value="adh_short_C2"/>
    <property type="match status" value="1"/>
</dbReference>
<evidence type="ECO:0000313" key="3">
    <source>
        <dbReference type="EMBL" id="BAY69463.1"/>
    </source>
</evidence>
<organism evidence="3 4">
    <name type="scientific">Trichormus variabilis NIES-23</name>
    <dbReference type="NCBI Taxonomy" id="1973479"/>
    <lineage>
        <taxon>Bacteria</taxon>
        <taxon>Bacillati</taxon>
        <taxon>Cyanobacteriota</taxon>
        <taxon>Cyanophyceae</taxon>
        <taxon>Nostocales</taxon>
        <taxon>Nostocaceae</taxon>
        <taxon>Trichormus</taxon>
    </lineage>
</organism>
<gene>
    <name evidence="3" type="ORF">NIES23_22570</name>
</gene>
<dbReference type="AlphaFoldDB" id="A0A1Z4KKL2"/>
<dbReference type="PROSITE" id="PS00061">
    <property type="entry name" value="ADH_SHORT"/>
    <property type="match status" value="1"/>
</dbReference>
<dbReference type="InterPro" id="IPR036291">
    <property type="entry name" value="NAD(P)-bd_dom_sf"/>
</dbReference>
<dbReference type="PANTHER" id="PTHR42879">
    <property type="entry name" value="3-OXOACYL-(ACYL-CARRIER-PROTEIN) REDUCTASE"/>
    <property type="match status" value="1"/>
</dbReference>
<dbReference type="SUPFAM" id="SSF51735">
    <property type="entry name" value="NAD(P)-binding Rossmann-fold domains"/>
    <property type="match status" value="1"/>
</dbReference>
<sequence length="269" mass="29049">MNGLKGKNTLITGASSGIGQAIAIRLAQEGCNIAINYRKSPSGAEETEEMALQKACKNVEICGVKSLLVQGDVSQEEDVVEMVNTVIEEFGSLDILINNAGIQTECPSHEITAEDFDRVIGVNLRGSYLCARETIKHLLTQNRSGVIINISSVHEIIPRPMYVSYSISKGGMENMTKTLALEYAHRGIRVNSVAPGATITPINEAWTDDPEKKAVVESHIPMRRAGTSEEMAAAVAFLASDEAAYITGQTLFVDGGLSLYADFREPWSA</sequence>